<accession>A0ABT9EB42</accession>
<organism evidence="2 3">
    <name type="scientific">Paracraurococcus lichenis</name>
    <dbReference type="NCBI Taxonomy" id="3064888"/>
    <lineage>
        <taxon>Bacteria</taxon>
        <taxon>Pseudomonadati</taxon>
        <taxon>Pseudomonadota</taxon>
        <taxon>Alphaproteobacteria</taxon>
        <taxon>Acetobacterales</taxon>
        <taxon>Roseomonadaceae</taxon>
        <taxon>Paracraurococcus</taxon>
    </lineage>
</organism>
<dbReference type="InterPro" id="IPR011006">
    <property type="entry name" value="CheY-like_superfamily"/>
</dbReference>
<comment type="caution">
    <text evidence="2">The sequence shown here is derived from an EMBL/GenBank/DDBJ whole genome shotgun (WGS) entry which is preliminary data.</text>
</comment>
<dbReference type="Proteomes" id="UP001243009">
    <property type="component" value="Unassembled WGS sequence"/>
</dbReference>
<feature type="region of interest" description="Disordered" evidence="1">
    <location>
        <begin position="96"/>
        <end position="123"/>
    </location>
</feature>
<evidence type="ECO:0000313" key="3">
    <source>
        <dbReference type="Proteomes" id="UP001243009"/>
    </source>
</evidence>
<evidence type="ECO:0000256" key="1">
    <source>
        <dbReference type="SAM" id="MobiDB-lite"/>
    </source>
</evidence>
<dbReference type="Gene3D" id="3.40.50.2300">
    <property type="match status" value="1"/>
</dbReference>
<keyword evidence="3" id="KW-1185">Reference proteome</keyword>
<dbReference type="RefSeq" id="WP_305108211.1">
    <property type="nucleotide sequence ID" value="NZ_JAUTWS010000083.1"/>
</dbReference>
<feature type="compositionally biased region" description="Polar residues" evidence="1">
    <location>
        <begin position="107"/>
        <end position="123"/>
    </location>
</feature>
<evidence type="ECO:0000313" key="2">
    <source>
        <dbReference type="EMBL" id="MDO9713352.1"/>
    </source>
</evidence>
<dbReference type="EMBL" id="JAUTWS010000083">
    <property type="protein sequence ID" value="MDO9713352.1"/>
    <property type="molecule type" value="Genomic_DNA"/>
</dbReference>
<gene>
    <name evidence="2" type="ORF">Q7A36_33800</name>
</gene>
<proteinExistence type="predicted"/>
<sequence>MSEHTADDRLALFVEGEALIAIELEDLLTAEGFVCFSASDSHAVEALPLDNLSVAVVDLGLHGRIEGQSIVRLLRKRIRHLPVVVVTGYDLQQPEADLRGLGGPQPASASLPTRATSGTRCGT</sequence>
<protein>
    <submittedName>
        <fullName evidence="2">Response regulator</fullName>
    </submittedName>
</protein>
<dbReference type="SUPFAM" id="SSF52172">
    <property type="entry name" value="CheY-like"/>
    <property type="match status" value="1"/>
</dbReference>
<name>A0ABT9EB42_9PROT</name>
<dbReference type="CDD" id="cd00156">
    <property type="entry name" value="REC"/>
    <property type="match status" value="1"/>
</dbReference>
<reference evidence="2 3" key="1">
    <citation type="submission" date="2023-08" db="EMBL/GenBank/DDBJ databases">
        <title>The draft genome sequence of Paracraurococcus sp. LOR1-02.</title>
        <authorList>
            <person name="Kingkaew E."/>
            <person name="Tanasupawat S."/>
        </authorList>
    </citation>
    <scope>NUCLEOTIDE SEQUENCE [LARGE SCALE GENOMIC DNA]</scope>
    <source>
        <strain evidence="2 3">LOR1-02</strain>
    </source>
</reference>